<name>A0AAN7F0G6_QUERU</name>
<evidence type="ECO:0000313" key="3">
    <source>
        <dbReference type="Proteomes" id="UP001324115"/>
    </source>
</evidence>
<dbReference type="Pfam" id="PF13962">
    <property type="entry name" value="PGG"/>
    <property type="match status" value="1"/>
</dbReference>
<keyword evidence="3" id="KW-1185">Reference proteome</keyword>
<dbReference type="AlphaFoldDB" id="A0AAN7F0G6"/>
<dbReference type="EMBL" id="JAXUIC010000007">
    <property type="protein sequence ID" value="KAK4583642.1"/>
    <property type="molecule type" value="Genomic_DNA"/>
</dbReference>
<accession>A0AAN7F0G6</accession>
<feature type="domain" description="PGG" evidence="1">
    <location>
        <begin position="30"/>
        <end position="70"/>
    </location>
</feature>
<organism evidence="2 3">
    <name type="scientific">Quercus rubra</name>
    <name type="common">Northern red oak</name>
    <name type="synonym">Quercus borealis</name>
    <dbReference type="NCBI Taxonomy" id="3512"/>
    <lineage>
        <taxon>Eukaryota</taxon>
        <taxon>Viridiplantae</taxon>
        <taxon>Streptophyta</taxon>
        <taxon>Embryophyta</taxon>
        <taxon>Tracheophyta</taxon>
        <taxon>Spermatophyta</taxon>
        <taxon>Magnoliopsida</taxon>
        <taxon>eudicotyledons</taxon>
        <taxon>Gunneridae</taxon>
        <taxon>Pentapetalae</taxon>
        <taxon>rosids</taxon>
        <taxon>fabids</taxon>
        <taxon>Fagales</taxon>
        <taxon>Fagaceae</taxon>
        <taxon>Quercus</taxon>
    </lineage>
</organism>
<reference evidence="2 3" key="1">
    <citation type="journal article" date="2023" name="G3 (Bethesda)">
        <title>A haplotype-resolved chromosome-scale genome for Quercus rubra L. provides insights into the genetics of adaptive traits for red oak species.</title>
        <authorList>
            <person name="Kapoor B."/>
            <person name="Jenkins J."/>
            <person name="Schmutz J."/>
            <person name="Zhebentyayeva T."/>
            <person name="Kuelheim C."/>
            <person name="Coggeshall M."/>
            <person name="Heim C."/>
            <person name="Lasky J.R."/>
            <person name="Leites L."/>
            <person name="Islam-Faridi N."/>
            <person name="Romero-Severson J."/>
            <person name="DeLeo V.L."/>
            <person name="Lucas S.M."/>
            <person name="Lazic D."/>
            <person name="Gailing O."/>
            <person name="Carlson J."/>
            <person name="Staton M."/>
        </authorList>
    </citation>
    <scope>NUCLEOTIDE SEQUENCE [LARGE SCALE GENOMIC DNA]</scope>
    <source>
        <strain evidence="2">Pseudo-F2</strain>
    </source>
</reference>
<dbReference type="Proteomes" id="UP001324115">
    <property type="component" value="Unassembled WGS sequence"/>
</dbReference>
<dbReference type="InterPro" id="IPR026961">
    <property type="entry name" value="PGG_dom"/>
</dbReference>
<evidence type="ECO:0000259" key="1">
    <source>
        <dbReference type="Pfam" id="PF13962"/>
    </source>
</evidence>
<sequence length="105" mass="11656">MLVPWSACQGALEQLWLNKCSTIPLRMISEDKRNAFLVVSTLLITVTYEGVLNPPGGIWQEDSSRNGTHTHWSDAMKPNLSCFNENATRLQGLPLALGFFLFGCS</sequence>
<gene>
    <name evidence="2" type="ORF">RGQ29_026395</name>
</gene>
<protein>
    <recommendedName>
        <fullName evidence="1">PGG domain-containing protein</fullName>
    </recommendedName>
</protein>
<evidence type="ECO:0000313" key="2">
    <source>
        <dbReference type="EMBL" id="KAK4583642.1"/>
    </source>
</evidence>
<proteinExistence type="predicted"/>
<comment type="caution">
    <text evidence="2">The sequence shown here is derived from an EMBL/GenBank/DDBJ whole genome shotgun (WGS) entry which is preliminary data.</text>
</comment>